<dbReference type="InterPro" id="IPR025202">
    <property type="entry name" value="PLD-like_dom"/>
</dbReference>
<dbReference type="PROSITE" id="PS50035">
    <property type="entry name" value="PLD"/>
    <property type="match status" value="2"/>
</dbReference>
<dbReference type="AlphaFoldDB" id="A0A0A2LIL6"/>
<feature type="active site" evidence="11">
    <location>
        <position position="231"/>
    </location>
</feature>
<keyword evidence="6 11" id="KW-1133">Transmembrane helix</keyword>
<evidence type="ECO:0000256" key="9">
    <source>
        <dbReference type="ARBA" id="ARBA00023209"/>
    </source>
</evidence>
<feature type="domain" description="PLD phosphodiesterase" evidence="13">
    <location>
        <begin position="403"/>
        <end position="430"/>
    </location>
</feature>
<keyword evidence="8 11" id="KW-0472">Membrane</keyword>
<dbReference type="CDD" id="cd09112">
    <property type="entry name" value="PLDc_CLS_2"/>
    <property type="match status" value="1"/>
</dbReference>
<feature type="transmembrane region" description="Helical" evidence="11">
    <location>
        <begin position="9"/>
        <end position="30"/>
    </location>
</feature>
<keyword evidence="5" id="KW-0677">Repeat</keyword>
<evidence type="ECO:0000256" key="4">
    <source>
        <dbReference type="ARBA" id="ARBA00022692"/>
    </source>
</evidence>
<keyword evidence="1 11" id="KW-1003">Cell membrane</keyword>
<dbReference type="InterPro" id="IPR001736">
    <property type="entry name" value="PLipase_D/transphosphatidylase"/>
</dbReference>
<dbReference type="GO" id="GO:0005886">
    <property type="term" value="C:plasma membrane"/>
    <property type="evidence" value="ECO:0007669"/>
    <property type="project" value="UniProtKB-SubCell"/>
</dbReference>
<keyword evidence="15" id="KW-1185">Reference proteome</keyword>
<comment type="catalytic activity">
    <reaction evidence="11">
        <text>2 a 1,2-diacyl-sn-glycero-3-phospho-(1'-sn-glycerol) = a cardiolipin + glycerol</text>
        <dbReference type="Rhea" id="RHEA:31451"/>
        <dbReference type="ChEBI" id="CHEBI:17754"/>
        <dbReference type="ChEBI" id="CHEBI:62237"/>
        <dbReference type="ChEBI" id="CHEBI:64716"/>
    </reaction>
</comment>
<dbReference type="CDD" id="cd09110">
    <property type="entry name" value="PLDc_CLS_1"/>
    <property type="match status" value="1"/>
</dbReference>
<keyword evidence="3 11" id="KW-0808">Transferase</keyword>
<keyword evidence="10 11" id="KW-1208">Phospholipid metabolism</keyword>
<comment type="subcellular location">
    <subcellularLocation>
        <location evidence="11">Cell membrane</location>
        <topology evidence="11">Multi-pass membrane protein</topology>
    </subcellularLocation>
</comment>
<name>A0A0A2LIL6_9FLAO</name>
<keyword evidence="9 11" id="KW-0594">Phospholipid biosynthesis</keyword>
<evidence type="ECO:0000256" key="2">
    <source>
        <dbReference type="ARBA" id="ARBA00022516"/>
    </source>
</evidence>
<dbReference type="InterPro" id="IPR030874">
    <property type="entry name" value="Cardiolipin_synth_Firmi"/>
</dbReference>
<gene>
    <name evidence="14" type="ORF">Q763_12850</name>
</gene>
<dbReference type="SUPFAM" id="SSF56024">
    <property type="entry name" value="Phospholipase D/nuclease"/>
    <property type="match status" value="2"/>
</dbReference>
<evidence type="ECO:0000256" key="6">
    <source>
        <dbReference type="ARBA" id="ARBA00022989"/>
    </source>
</evidence>
<sequence length="490" mass="56277">MLAQIDTKWILLIEIIYVLIVIGVCIRIIYDTRAVSKALAYVLFAVFVPVVGIAFYFSFGINYRKRKIYSKKLTVDEKLAQRFREKITETDRNVYASHNPAIIQNKDLYQLLFNEKTGRNPLVPNNKVTLLKNGEALFPELIQALKEAQSHIHIEFYIYEDDAIGNTIKEVLIEKARQGVEVRFMYDDFGSRSIRKTIVKELRKKNIAAFPFYKIRLMPVANRINYRNHRKIVIIDGKTSFIGGINVSDRYINSEKNKVYWRDTHIRIDGPATYSLQRVFLSDWNFSSGESLGIDSTYFPLYPFNEKATANIQVVSSGPDSDLPNILYTVIKAISLAKQEILLTTPYYIPDEALQETLIIAALSGIEVKLLVPKESDSKIVNLACRAYFENLLRAGVRIFLYEKGFIHSKTFVVDRTLASVGTANLDLRSFDLNFEVATVIYDETIAQQLATHFDEDCQNAAEIQPQEWFKRSKSIKVTERLVRLISPFM</sequence>
<feature type="active site" evidence="11">
    <location>
        <position position="410"/>
    </location>
</feature>
<proteinExistence type="inferred from homology"/>
<feature type="active site" evidence="11">
    <location>
        <position position="236"/>
    </location>
</feature>
<evidence type="ECO:0000256" key="12">
    <source>
        <dbReference type="NCBIfam" id="TIGR04265"/>
    </source>
</evidence>
<evidence type="ECO:0000256" key="8">
    <source>
        <dbReference type="ARBA" id="ARBA00023136"/>
    </source>
</evidence>
<evidence type="ECO:0000256" key="1">
    <source>
        <dbReference type="ARBA" id="ARBA00022475"/>
    </source>
</evidence>
<dbReference type="Pfam" id="PF13091">
    <property type="entry name" value="PLDc_2"/>
    <property type="match status" value="2"/>
</dbReference>
<dbReference type="eggNOG" id="COG1502">
    <property type="taxonomic scope" value="Bacteria"/>
</dbReference>
<feature type="active site" evidence="11">
    <location>
        <position position="415"/>
    </location>
</feature>
<dbReference type="PANTHER" id="PTHR21248:SF22">
    <property type="entry name" value="PHOSPHOLIPASE D"/>
    <property type="match status" value="1"/>
</dbReference>
<dbReference type="PANTHER" id="PTHR21248">
    <property type="entry name" value="CARDIOLIPIN SYNTHASE"/>
    <property type="match status" value="1"/>
</dbReference>
<evidence type="ECO:0000256" key="11">
    <source>
        <dbReference type="HAMAP-Rule" id="MF_01916"/>
    </source>
</evidence>
<evidence type="ECO:0000313" key="14">
    <source>
        <dbReference type="EMBL" id="KGO79729.1"/>
    </source>
</evidence>
<accession>A0A0A2LIL6</accession>
<organism evidence="14 15">
    <name type="scientific">Flavobacterium beibuense F44-8</name>
    <dbReference type="NCBI Taxonomy" id="1406840"/>
    <lineage>
        <taxon>Bacteria</taxon>
        <taxon>Pseudomonadati</taxon>
        <taxon>Bacteroidota</taxon>
        <taxon>Flavobacteriia</taxon>
        <taxon>Flavobacteriales</taxon>
        <taxon>Flavobacteriaceae</taxon>
        <taxon>Flavobacterium</taxon>
    </lineage>
</organism>
<evidence type="ECO:0000256" key="3">
    <source>
        <dbReference type="ARBA" id="ARBA00022679"/>
    </source>
</evidence>
<feature type="active site" evidence="11">
    <location>
        <position position="229"/>
    </location>
</feature>
<dbReference type="Proteomes" id="UP000030129">
    <property type="component" value="Unassembled WGS sequence"/>
</dbReference>
<dbReference type="FunFam" id="3.30.870.10:FF:000014">
    <property type="entry name" value="Cardiolipin synthase"/>
    <property type="match status" value="1"/>
</dbReference>
<feature type="domain" description="PLD phosphodiesterase" evidence="13">
    <location>
        <begin position="224"/>
        <end position="251"/>
    </location>
</feature>
<dbReference type="InterPro" id="IPR022924">
    <property type="entry name" value="Cardiolipin_synthase"/>
</dbReference>
<feature type="active site" evidence="11">
    <location>
        <position position="408"/>
    </location>
</feature>
<dbReference type="RefSeq" id="WP_035134818.1">
    <property type="nucleotide sequence ID" value="NZ_JRLV01000015.1"/>
</dbReference>
<comment type="caution">
    <text evidence="14">The sequence shown here is derived from an EMBL/GenBank/DDBJ whole genome shotgun (WGS) entry which is preliminary data.</text>
</comment>
<reference evidence="14 15" key="1">
    <citation type="submission" date="2013-09" db="EMBL/GenBank/DDBJ databases">
        <authorList>
            <person name="Zeng Z."/>
            <person name="Chen C."/>
        </authorList>
    </citation>
    <scope>NUCLEOTIDE SEQUENCE [LARGE SCALE GENOMIC DNA]</scope>
    <source>
        <strain evidence="14 15">F44-8</strain>
    </source>
</reference>
<keyword evidence="7 11" id="KW-0443">Lipid metabolism</keyword>
<keyword evidence="4 11" id="KW-0812">Transmembrane</keyword>
<dbReference type="EC" id="2.7.8.-" evidence="11 12"/>
<keyword evidence="2 11" id="KW-0444">Lipid biosynthesis</keyword>
<evidence type="ECO:0000256" key="7">
    <source>
        <dbReference type="ARBA" id="ARBA00023098"/>
    </source>
</evidence>
<dbReference type="Gene3D" id="3.30.870.10">
    <property type="entry name" value="Endonuclease Chain A"/>
    <property type="match status" value="2"/>
</dbReference>
<protein>
    <recommendedName>
        <fullName evidence="11 12">Cardiolipin synthase</fullName>
        <shortName evidence="11">CL synthase</shortName>
        <ecNumber evidence="11 12">2.7.8.-</ecNumber>
    </recommendedName>
</protein>
<comment type="similarity">
    <text evidence="11">Belongs to the phospholipase D family. Cardiolipin synthase subfamily.</text>
</comment>
<evidence type="ECO:0000313" key="15">
    <source>
        <dbReference type="Proteomes" id="UP000030129"/>
    </source>
</evidence>
<dbReference type="STRING" id="1406840.Q763_12850"/>
<dbReference type="GO" id="GO:0032049">
    <property type="term" value="P:cardiolipin biosynthetic process"/>
    <property type="evidence" value="ECO:0007669"/>
    <property type="project" value="UniProtKB-UniRule"/>
</dbReference>
<evidence type="ECO:0000256" key="10">
    <source>
        <dbReference type="ARBA" id="ARBA00023264"/>
    </source>
</evidence>
<dbReference type="EMBL" id="JRLV01000015">
    <property type="protein sequence ID" value="KGO79729.1"/>
    <property type="molecule type" value="Genomic_DNA"/>
</dbReference>
<evidence type="ECO:0000259" key="13">
    <source>
        <dbReference type="PROSITE" id="PS50035"/>
    </source>
</evidence>
<dbReference type="NCBIfam" id="TIGR04265">
    <property type="entry name" value="bac_cardiolipin"/>
    <property type="match status" value="1"/>
</dbReference>
<dbReference type="SMART" id="SM00155">
    <property type="entry name" value="PLDc"/>
    <property type="match status" value="2"/>
</dbReference>
<evidence type="ECO:0000256" key="5">
    <source>
        <dbReference type="ARBA" id="ARBA00022737"/>
    </source>
</evidence>
<dbReference type="HAMAP" id="MF_01916">
    <property type="entry name" value="Cardiolipin_synth_Cls"/>
    <property type="match status" value="1"/>
</dbReference>
<dbReference type="GO" id="GO:0008808">
    <property type="term" value="F:cardiolipin synthase activity"/>
    <property type="evidence" value="ECO:0007669"/>
    <property type="project" value="UniProtKB-UniRule"/>
</dbReference>
<comment type="function">
    <text evidence="11">Catalyzes the reversible phosphatidyl group transfer from one phosphatidylglycerol molecule to another to form cardiolipin (CL) (diphosphatidylglycerol) and glycerol.</text>
</comment>
<feature type="transmembrane region" description="Helical" evidence="11">
    <location>
        <begin position="42"/>
        <end position="63"/>
    </location>
</feature>